<dbReference type="Pfam" id="PF13837">
    <property type="entry name" value="Myb_DNA-bind_4"/>
    <property type="match status" value="1"/>
</dbReference>
<gene>
    <name evidence="4" type="ORF">C2G38_1419137</name>
    <name evidence="3" type="ORF">C2G38_2230592</name>
</gene>
<comment type="caution">
    <text evidence="4">The sequence shown here is derived from an EMBL/GenBank/DDBJ whole genome shotgun (WGS) entry which is preliminary data.</text>
</comment>
<feature type="region of interest" description="Disordered" evidence="1">
    <location>
        <begin position="218"/>
        <end position="240"/>
    </location>
</feature>
<dbReference type="EMBL" id="QKWP01000598">
    <property type="protein sequence ID" value="RIB17560.1"/>
    <property type="molecule type" value="Genomic_DNA"/>
</dbReference>
<dbReference type="InterPro" id="IPR044822">
    <property type="entry name" value="Myb_DNA-bind_4"/>
</dbReference>
<dbReference type="Proteomes" id="UP000266673">
    <property type="component" value="Unassembled WGS sequence"/>
</dbReference>
<feature type="region of interest" description="Disordered" evidence="1">
    <location>
        <begin position="105"/>
        <end position="172"/>
    </location>
</feature>
<organism evidence="4 5">
    <name type="scientific">Gigaspora rosea</name>
    <dbReference type="NCBI Taxonomy" id="44941"/>
    <lineage>
        <taxon>Eukaryota</taxon>
        <taxon>Fungi</taxon>
        <taxon>Fungi incertae sedis</taxon>
        <taxon>Mucoromycota</taxon>
        <taxon>Glomeromycotina</taxon>
        <taxon>Glomeromycetes</taxon>
        <taxon>Diversisporales</taxon>
        <taxon>Gigasporaceae</taxon>
        <taxon>Gigaspora</taxon>
    </lineage>
</organism>
<name>A0A397V543_9GLOM</name>
<dbReference type="InterPro" id="IPR001005">
    <property type="entry name" value="SANT/Myb"/>
</dbReference>
<protein>
    <recommendedName>
        <fullName evidence="2">Myb-like domain-containing protein</fullName>
    </recommendedName>
</protein>
<dbReference type="EMBL" id="QKWP01003080">
    <property type="protein sequence ID" value="RIB01520.1"/>
    <property type="molecule type" value="Genomic_DNA"/>
</dbReference>
<evidence type="ECO:0000313" key="3">
    <source>
        <dbReference type="EMBL" id="RIB01520.1"/>
    </source>
</evidence>
<reference evidence="4 5" key="1">
    <citation type="submission" date="2018-06" db="EMBL/GenBank/DDBJ databases">
        <title>Comparative genomics reveals the genomic features of Rhizophagus irregularis, R. cerebriforme, R. diaphanum and Gigaspora rosea, and their symbiotic lifestyle signature.</title>
        <authorList>
            <person name="Morin E."/>
            <person name="San Clemente H."/>
            <person name="Chen E.C.H."/>
            <person name="De La Providencia I."/>
            <person name="Hainaut M."/>
            <person name="Kuo A."/>
            <person name="Kohler A."/>
            <person name="Murat C."/>
            <person name="Tang N."/>
            <person name="Roy S."/>
            <person name="Loubradou J."/>
            <person name="Henrissat B."/>
            <person name="Grigoriev I.V."/>
            <person name="Corradi N."/>
            <person name="Roux C."/>
            <person name="Martin F.M."/>
        </authorList>
    </citation>
    <scope>NUCLEOTIDE SEQUENCE [LARGE SCALE GENOMIC DNA]</scope>
    <source>
        <strain evidence="4 5">DAOM 194757</strain>
    </source>
</reference>
<evidence type="ECO:0000259" key="2">
    <source>
        <dbReference type="PROSITE" id="PS50090"/>
    </source>
</evidence>
<evidence type="ECO:0000256" key="1">
    <source>
        <dbReference type="SAM" id="MobiDB-lite"/>
    </source>
</evidence>
<sequence>MWTDDQLRLLIDERKNRNADYYNISGSSRVDFWNSIANTINERFGTTYTGHQCNNRFQNLVRDYNSMCLYIAGSKTGKRSRAGERYFEEFNSHFWERPETPFDILHNANTSTRRRRRNRTPPPTYEVPSILSTSRRESTTNQRNRSASPIRRVPSRRDENSNRDNVNSAVGHSLANVNDVCGDSGNSTNDASGNLSNVTYSSSSELINITSALNLSASQNDSDLSMPDIGGPLESINEES</sequence>
<evidence type="ECO:0000313" key="4">
    <source>
        <dbReference type="EMBL" id="RIB17560.1"/>
    </source>
</evidence>
<evidence type="ECO:0000313" key="5">
    <source>
        <dbReference type="Proteomes" id="UP000266673"/>
    </source>
</evidence>
<dbReference type="AlphaFoldDB" id="A0A397V543"/>
<proteinExistence type="predicted"/>
<keyword evidence="5" id="KW-1185">Reference proteome</keyword>
<dbReference type="OrthoDB" id="2426857at2759"/>
<accession>A0A397V543</accession>
<feature type="domain" description="Myb-like" evidence="2">
    <location>
        <begin position="1"/>
        <end position="61"/>
    </location>
</feature>
<dbReference type="PROSITE" id="PS50090">
    <property type="entry name" value="MYB_LIKE"/>
    <property type="match status" value="1"/>
</dbReference>
<dbReference type="Gene3D" id="1.10.10.60">
    <property type="entry name" value="Homeodomain-like"/>
    <property type="match status" value="1"/>
</dbReference>